<evidence type="ECO:0000313" key="1">
    <source>
        <dbReference type="EMBL" id="MFB2938375.1"/>
    </source>
</evidence>
<name>A0ABV4YHR9_9CYAN</name>
<dbReference type="EMBL" id="JBHFNS010000087">
    <property type="protein sequence ID" value="MFB2938375.1"/>
    <property type="molecule type" value="Genomic_DNA"/>
</dbReference>
<organism evidence="1 2">
    <name type="scientific">Floridaenema fluviatile BLCC-F154</name>
    <dbReference type="NCBI Taxonomy" id="3153640"/>
    <lineage>
        <taxon>Bacteria</taxon>
        <taxon>Bacillati</taxon>
        <taxon>Cyanobacteriota</taxon>
        <taxon>Cyanophyceae</taxon>
        <taxon>Oscillatoriophycideae</taxon>
        <taxon>Aerosakkonematales</taxon>
        <taxon>Aerosakkonemataceae</taxon>
        <taxon>Floridanema</taxon>
        <taxon>Floridanema fluviatile</taxon>
    </lineage>
</organism>
<dbReference type="RefSeq" id="WP_413259856.1">
    <property type="nucleotide sequence ID" value="NZ_JBHFNS010000087.1"/>
</dbReference>
<gene>
    <name evidence="1" type="ORF">ACE1B6_24270</name>
</gene>
<dbReference type="Proteomes" id="UP001576776">
    <property type="component" value="Unassembled WGS sequence"/>
</dbReference>
<protein>
    <submittedName>
        <fullName evidence="1">Uncharacterized protein</fullName>
    </submittedName>
</protein>
<reference evidence="1 2" key="1">
    <citation type="submission" date="2024-09" db="EMBL/GenBank/DDBJ databases">
        <title>Floridaenema gen nov. (Aerosakkonemataceae, Aerosakkonematales ord. nov., Cyanobacteria) from benthic tropical and subtropical fresh waters, with the description of four new species.</title>
        <authorList>
            <person name="Moretto J.A."/>
            <person name="Berthold D.E."/>
            <person name="Lefler F.W."/>
            <person name="Huang I.-S."/>
            <person name="Laughinghouse H. IV."/>
        </authorList>
    </citation>
    <scope>NUCLEOTIDE SEQUENCE [LARGE SCALE GENOMIC DNA]</scope>
    <source>
        <strain evidence="1 2">BLCC-F154</strain>
    </source>
</reference>
<proteinExistence type="predicted"/>
<keyword evidence="2" id="KW-1185">Reference proteome</keyword>
<evidence type="ECO:0000313" key="2">
    <source>
        <dbReference type="Proteomes" id="UP001576776"/>
    </source>
</evidence>
<sequence length="114" mass="13334">MCSLVNLANEYGIYLDAFTKKRLELLSYSKVLAVGIVNWDDRYNRYTQQVRDKNIVRFPDNSELHQQLMIDLDTFEFQAEESPEKALYCYTIGEDSELHFSIFSQPKQHLATAC</sequence>
<accession>A0ABV4YHR9</accession>
<comment type="caution">
    <text evidence="1">The sequence shown here is derived from an EMBL/GenBank/DDBJ whole genome shotgun (WGS) entry which is preliminary data.</text>
</comment>